<feature type="region of interest" description="Disordered" evidence="1">
    <location>
        <begin position="1"/>
        <end position="24"/>
    </location>
</feature>
<dbReference type="EMBL" id="BSPL01000008">
    <property type="protein sequence ID" value="GLS68871.1"/>
    <property type="molecule type" value="Genomic_DNA"/>
</dbReference>
<dbReference type="AlphaFoldDB" id="A0AA37T8N0"/>
<evidence type="ECO:0000313" key="3">
    <source>
        <dbReference type="Proteomes" id="UP001157440"/>
    </source>
</evidence>
<feature type="region of interest" description="Disordered" evidence="1">
    <location>
        <begin position="61"/>
        <end position="85"/>
    </location>
</feature>
<evidence type="ECO:0000256" key="1">
    <source>
        <dbReference type="SAM" id="MobiDB-lite"/>
    </source>
</evidence>
<name>A0AA37T8N0_9HYPH</name>
<accession>A0AA37T8N0</accession>
<comment type="caution">
    <text evidence="2">The sequence shown here is derived from an EMBL/GenBank/DDBJ whole genome shotgun (WGS) entry which is preliminary data.</text>
</comment>
<feature type="compositionally biased region" description="Basic and acidic residues" evidence="1">
    <location>
        <begin position="7"/>
        <end position="16"/>
    </location>
</feature>
<evidence type="ECO:0000313" key="2">
    <source>
        <dbReference type="EMBL" id="GLS68871.1"/>
    </source>
</evidence>
<reference evidence="3" key="1">
    <citation type="journal article" date="2019" name="Int. J. Syst. Evol. Microbiol.">
        <title>The Global Catalogue of Microorganisms (GCM) 10K type strain sequencing project: providing services to taxonomists for standard genome sequencing and annotation.</title>
        <authorList>
            <consortium name="The Broad Institute Genomics Platform"/>
            <consortium name="The Broad Institute Genome Sequencing Center for Infectious Disease"/>
            <person name="Wu L."/>
            <person name="Ma J."/>
        </authorList>
    </citation>
    <scope>NUCLEOTIDE SEQUENCE [LARGE SCALE GENOMIC DNA]</scope>
    <source>
        <strain evidence="3">NBRC 103632</strain>
    </source>
</reference>
<proteinExistence type="predicted"/>
<organism evidence="2 3">
    <name type="scientific">Methylobacterium tardum</name>
    <dbReference type="NCBI Taxonomy" id="374432"/>
    <lineage>
        <taxon>Bacteria</taxon>
        <taxon>Pseudomonadati</taxon>
        <taxon>Pseudomonadota</taxon>
        <taxon>Alphaproteobacteria</taxon>
        <taxon>Hyphomicrobiales</taxon>
        <taxon>Methylobacteriaceae</taxon>
        <taxon>Methylobacterium</taxon>
    </lineage>
</organism>
<gene>
    <name evidence="2" type="ORF">GCM10007890_08830</name>
</gene>
<dbReference type="Proteomes" id="UP001157440">
    <property type="component" value="Unassembled WGS sequence"/>
</dbReference>
<keyword evidence="3" id="KW-1185">Reference proteome</keyword>
<protein>
    <submittedName>
        <fullName evidence="2">Uncharacterized protein</fullName>
    </submittedName>
</protein>
<sequence>MTEEQGSQDRGEREAGAKAGGHDAAAIRWRREALSDAPHRGKTAARSTFWVIRRDAQSRFAAYPPSPEDCDGPLYRSGEGPRASS</sequence>